<reference evidence="1 2" key="1">
    <citation type="submission" date="2018-09" db="EMBL/GenBank/DDBJ databases">
        <title>Sphingomonas peninsula sp. nov., isolated from fildes peninsula, Antarctic soil.</title>
        <authorList>
            <person name="Yingchao G."/>
        </authorList>
    </citation>
    <scope>NUCLEOTIDE SEQUENCE [LARGE SCALE GENOMIC DNA]</scope>
    <source>
        <strain evidence="1 2">YZ-8</strain>
    </source>
</reference>
<sequence length="85" mass="9570">MMDLNPFKLRRQRDEARATAELLTERNLNLRYGLNKLAEDYHSVGTQLAIANARLQKRKIDRKAADRAPIRATLAGLRRGLGVGA</sequence>
<evidence type="ECO:0000313" key="2">
    <source>
        <dbReference type="Proteomes" id="UP000276254"/>
    </source>
</evidence>
<dbReference type="RefSeq" id="WP_121155228.1">
    <property type="nucleotide sequence ID" value="NZ_CP032829.1"/>
</dbReference>
<accession>A0A494TJF9</accession>
<dbReference type="AlphaFoldDB" id="A0A494TJF9"/>
<name>A0A494TJF9_SPHPE</name>
<protein>
    <submittedName>
        <fullName evidence="1">Uncharacterized protein</fullName>
    </submittedName>
</protein>
<dbReference type="Proteomes" id="UP000276254">
    <property type="component" value="Chromosome"/>
</dbReference>
<evidence type="ECO:0000313" key="1">
    <source>
        <dbReference type="EMBL" id="AYJ87644.1"/>
    </source>
</evidence>
<dbReference type="EMBL" id="CP032829">
    <property type="protein sequence ID" value="AYJ87644.1"/>
    <property type="molecule type" value="Genomic_DNA"/>
</dbReference>
<dbReference type="KEGG" id="spha:D3Y57_19095"/>
<keyword evidence="2" id="KW-1185">Reference proteome</keyword>
<proteinExistence type="predicted"/>
<organism evidence="1 2">
    <name type="scientific">Sphingomonas paeninsulae</name>
    <dbReference type="NCBI Taxonomy" id="2319844"/>
    <lineage>
        <taxon>Bacteria</taxon>
        <taxon>Pseudomonadati</taxon>
        <taxon>Pseudomonadota</taxon>
        <taxon>Alphaproteobacteria</taxon>
        <taxon>Sphingomonadales</taxon>
        <taxon>Sphingomonadaceae</taxon>
        <taxon>Sphingomonas</taxon>
    </lineage>
</organism>
<gene>
    <name evidence="1" type="ORF">D3Y57_19095</name>
</gene>